<sequence>MTVDVQAGTSGRYTRAKLATALRAICDAVGLDPKGARLLRFVNNAVFQLSAQPVVVRIVLSPSLRHRADNVVKAATWLAEHDVPAVRLLPGVAQPVEADGHLATLWQSVPENGPRPTGFDLARLLRRMHELPHAPFSFDRWDPLLDVRRRIADAEELDCGDRAFLELRVDEVEDQLASLRFPLRQGAIHGDAHLGNLISGSTGMLLCDLDSVCVGPREWDLTPLAVGMLRFGHGTERYRALARGYGFDVTRWPGFRVLRQVRELKLTTGVLPILRSNPDVRTELARRLKTFRSGDMSAKWTPYQ</sequence>
<keyword evidence="3" id="KW-1185">Reference proteome</keyword>
<dbReference type="InterPro" id="IPR002575">
    <property type="entry name" value="Aminoglycoside_PTrfase"/>
</dbReference>
<dbReference type="GO" id="GO:0016301">
    <property type="term" value="F:kinase activity"/>
    <property type="evidence" value="ECO:0007669"/>
    <property type="project" value="UniProtKB-KW"/>
</dbReference>
<dbReference type="Proteomes" id="UP000183376">
    <property type="component" value="Chromosome I"/>
</dbReference>
<dbReference type="eggNOG" id="COG2334">
    <property type="taxonomic scope" value="Bacteria"/>
</dbReference>
<dbReference type="Gene3D" id="1.10.510.10">
    <property type="entry name" value="Transferase(Phosphotransferase) domain 1"/>
    <property type="match status" value="1"/>
</dbReference>
<evidence type="ECO:0000313" key="2">
    <source>
        <dbReference type="EMBL" id="SDN26895.1"/>
    </source>
</evidence>
<accession>A0A1H0A0C3</accession>
<gene>
    <name evidence="2" type="ORF">SAMN04489726_5805</name>
</gene>
<proteinExistence type="predicted"/>
<dbReference type="EMBL" id="LT629701">
    <property type="protein sequence ID" value="SDN26895.1"/>
    <property type="molecule type" value="Genomic_DNA"/>
</dbReference>
<evidence type="ECO:0000313" key="3">
    <source>
        <dbReference type="Proteomes" id="UP000183376"/>
    </source>
</evidence>
<dbReference type="SUPFAM" id="SSF56112">
    <property type="entry name" value="Protein kinase-like (PK-like)"/>
    <property type="match status" value="1"/>
</dbReference>
<keyword evidence="2" id="KW-0808">Transferase</keyword>
<reference evidence="2 3" key="1">
    <citation type="submission" date="2016-10" db="EMBL/GenBank/DDBJ databases">
        <authorList>
            <person name="de Groot N.N."/>
        </authorList>
    </citation>
    <scope>NUCLEOTIDE SEQUENCE [LARGE SCALE GENOMIC DNA]</scope>
    <source>
        <strain evidence="2 3">DSM 44149</strain>
    </source>
</reference>
<feature type="domain" description="Aminoglycoside phosphotransferase" evidence="1">
    <location>
        <begin position="44"/>
        <end position="252"/>
    </location>
</feature>
<protein>
    <submittedName>
        <fullName evidence="2">Ser/Thr protein kinase RdoA involved in Cpx stress response, MazF antagonist</fullName>
    </submittedName>
</protein>
<evidence type="ECO:0000259" key="1">
    <source>
        <dbReference type="Pfam" id="PF01636"/>
    </source>
</evidence>
<keyword evidence="2" id="KW-0418">Kinase</keyword>
<dbReference type="InterPro" id="IPR011009">
    <property type="entry name" value="Kinase-like_dom_sf"/>
</dbReference>
<name>A0A1H0A0C3_ALLAB</name>
<dbReference type="AlphaFoldDB" id="A0A1H0A0C3"/>
<dbReference type="RefSeq" id="WP_231950470.1">
    <property type="nucleotide sequence ID" value="NZ_JOEF01000003.1"/>
</dbReference>
<dbReference type="Pfam" id="PF01636">
    <property type="entry name" value="APH"/>
    <property type="match status" value="1"/>
</dbReference>
<organism evidence="2 3">
    <name type="scientific">Allokutzneria albata</name>
    <name type="common">Kibdelosporangium albatum</name>
    <dbReference type="NCBI Taxonomy" id="211114"/>
    <lineage>
        <taxon>Bacteria</taxon>
        <taxon>Bacillati</taxon>
        <taxon>Actinomycetota</taxon>
        <taxon>Actinomycetes</taxon>
        <taxon>Pseudonocardiales</taxon>
        <taxon>Pseudonocardiaceae</taxon>
        <taxon>Allokutzneria</taxon>
    </lineage>
</organism>
<dbReference type="STRING" id="211114.SAMN04489726_5805"/>